<dbReference type="Gene3D" id="4.10.280.10">
    <property type="entry name" value="Helix-loop-helix DNA-binding domain"/>
    <property type="match status" value="1"/>
</dbReference>
<keyword evidence="4" id="KW-0804">Transcription</keyword>
<comment type="caution">
    <text evidence="9">The sequence shown here is derived from an EMBL/GenBank/DDBJ whole genome shotgun (WGS) entry which is preliminary data.</text>
</comment>
<evidence type="ECO:0000256" key="2">
    <source>
        <dbReference type="ARBA" id="ARBA00023015"/>
    </source>
</evidence>
<dbReference type="GO" id="GO:0000981">
    <property type="term" value="F:DNA-binding transcription factor activity, RNA polymerase II-specific"/>
    <property type="evidence" value="ECO:0007669"/>
    <property type="project" value="TreeGrafter"/>
</dbReference>
<dbReference type="GO" id="GO:0000978">
    <property type="term" value="F:RNA polymerase II cis-regulatory region sequence-specific DNA binding"/>
    <property type="evidence" value="ECO:0007669"/>
    <property type="project" value="TreeGrafter"/>
</dbReference>
<evidence type="ECO:0000259" key="8">
    <source>
        <dbReference type="PROSITE" id="PS50888"/>
    </source>
</evidence>
<protein>
    <recommendedName>
        <fullName evidence="8">BHLH domain-containing protein</fullName>
    </recommendedName>
</protein>
<evidence type="ECO:0000256" key="6">
    <source>
        <dbReference type="SAM" id="Coils"/>
    </source>
</evidence>
<dbReference type="SUPFAM" id="SSF47459">
    <property type="entry name" value="HLH, helix-loop-helix DNA-binding domain"/>
    <property type="match status" value="1"/>
</dbReference>
<keyword evidence="3" id="KW-0238">DNA-binding</keyword>
<sequence length="185" mass="21438">MSIAALLQAAEFLDRREREAEHGYASSMPVQIEITRRKPKSKKSQGNRSTHNELEKNRRAHLRNCLEKLKELVPLGPESSRHTTLGLLTKAKAFIKTLEEKDRKNKEQKELLMEQQRRLRRRLNELGRFNVITTHKKRKISECSSGTSMCTNSSASETGCSAVYFQDLCYKHFYAFIIKHNFNIA</sequence>
<accession>A0AAV2B8T7</accession>
<evidence type="ECO:0000256" key="5">
    <source>
        <dbReference type="ARBA" id="ARBA00023242"/>
    </source>
</evidence>
<dbReference type="Pfam" id="PF00010">
    <property type="entry name" value="HLH"/>
    <property type="match status" value="1"/>
</dbReference>
<dbReference type="SMART" id="SM00353">
    <property type="entry name" value="HLH"/>
    <property type="match status" value="1"/>
</dbReference>
<dbReference type="InterPro" id="IPR036638">
    <property type="entry name" value="HLH_DNA-bd_sf"/>
</dbReference>
<reference evidence="9 10" key="1">
    <citation type="submission" date="2024-04" db="EMBL/GenBank/DDBJ databases">
        <authorList>
            <person name="Rising A."/>
            <person name="Reimegard J."/>
            <person name="Sonavane S."/>
            <person name="Akerstrom W."/>
            <person name="Nylinder S."/>
            <person name="Hedman E."/>
            <person name="Kallberg Y."/>
        </authorList>
    </citation>
    <scope>NUCLEOTIDE SEQUENCE [LARGE SCALE GENOMIC DNA]</scope>
</reference>
<keyword evidence="2" id="KW-0805">Transcription regulation</keyword>
<dbReference type="PANTHER" id="PTHR11969:SF54">
    <property type="entry name" value="MAD-LIKE PROTEIN 1"/>
    <property type="match status" value="1"/>
</dbReference>
<dbReference type="PANTHER" id="PTHR11969">
    <property type="entry name" value="MAX DIMERIZATION, MAD"/>
    <property type="match status" value="1"/>
</dbReference>
<dbReference type="GO" id="GO:0046983">
    <property type="term" value="F:protein dimerization activity"/>
    <property type="evidence" value="ECO:0007669"/>
    <property type="project" value="InterPro"/>
</dbReference>
<keyword evidence="10" id="KW-1185">Reference proteome</keyword>
<feature type="region of interest" description="Disordered" evidence="7">
    <location>
        <begin position="20"/>
        <end position="59"/>
    </location>
</feature>
<gene>
    <name evidence="9" type="ORF">LARSCL_LOCUS17423</name>
</gene>
<evidence type="ECO:0000256" key="3">
    <source>
        <dbReference type="ARBA" id="ARBA00023125"/>
    </source>
</evidence>
<dbReference type="GO" id="GO:0005634">
    <property type="term" value="C:nucleus"/>
    <property type="evidence" value="ECO:0007669"/>
    <property type="project" value="UniProtKB-SubCell"/>
</dbReference>
<dbReference type="InterPro" id="IPR011598">
    <property type="entry name" value="bHLH_dom"/>
</dbReference>
<evidence type="ECO:0000256" key="7">
    <source>
        <dbReference type="SAM" id="MobiDB-lite"/>
    </source>
</evidence>
<evidence type="ECO:0000313" key="9">
    <source>
        <dbReference type="EMBL" id="CAL1292035.1"/>
    </source>
</evidence>
<dbReference type="Proteomes" id="UP001497382">
    <property type="component" value="Unassembled WGS sequence"/>
</dbReference>
<feature type="coiled-coil region" evidence="6">
    <location>
        <begin position="95"/>
        <end position="126"/>
    </location>
</feature>
<dbReference type="PROSITE" id="PS50888">
    <property type="entry name" value="BHLH"/>
    <property type="match status" value="1"/>
</dbReference>
<proteinExistence type="predicted"/>
<dbReference type="AlphaFoldDB" id="A0AAV2B8T7"/>
<dbReference type="CDD" id="cd11401">
    <property type="entry name" value="bHLHzip_Mad"/>
    <property type="match status" value="1"/>
</dbReference>
<dbReference type="EMBL" id="CAXIEN010000297">
    <property type="protein sequence ID" value="CAL1292035.1"/>
    <property type="molecule type" value="Genomic_DNA"/>
</dbReference>
<evidence type="ECO:0000256" key="4">
    <source>
        <dbReference type="ARBA" id="ARBA00023163"/>
    </source>
</evidence>
<organism evidence="9 10">
    <name type="scientific">Larinioides sclopetarius</name>
    <dbReference type="NCBI Taxonomy" id="280406"/>
    <lineage>
        <taxon>Eukaryota</taxon>
        <taxon>Metazoa</taxon>
        <taxon>Ecdysozoa</taxon>
        <taxon>Arthropoda</taxon>
        <taxon>Chelicerata</taxon>
        <taxon>Arachnida</taxon>
        <taxon>Araneae</taxon>
        <taxon>Araneomorphae</taxon>
        <taxon>Entelegynae</taxon>
        <taxon>Araneoidea</taxon>
        <taxon>Araneidae</taxon>
        <taxon>Larinioides</taxon>
    </lineage>
</organism>
<keyword evidence="6" id="KW-0175">Coiled coil</keyword>
<name>A0AAV2B8T7_9ARAC</name>
<comment type="subcellular location">
    <subcellularLocation>
        <location evidence="1">Nucleus</location>
    </subcellularLocation>
</comment>
<evidence type="ECO:0000256" key="1">
    <source>
        <dbReference type="ARBA" id="ARBA00004123"/>
    </source>
</evidence>
<keyword evidence="5" id="KW-0539">Nucleus</keyword>
<evidence type="ECO:0000313" key="10">
    <source>
        <dbReference type="Proteomes" id="UP001497382"/>
    </source>
</evidence>
<feature type="domain" description="BHLH" evidence="8">
    <location>
        <begin position="46"/>
        <end position="98"/>
    </location>
</feature>